<organism evidence="10 11">
    <name type="scientific">Johnsonella ignava ATCC 51276</name>
    <dbReference type="NCBI Taxonomy" id="679200"/>
    <lineage>
        <taxon>Bacteria</taxon>
        <taxon>Bacillati</taxon>
        <taxon>Bacillota</taxon>
        <taxon>Clostridia</taxon>
        <taxon>Lachnospirales</taxon>
        <taxon>Lachnospiraceae</taxon>
        <taxon>Johnsonella</taxon>
    </lineage>
</organism>
<dbReference type="GO" id="GO:0005737">
    <property type="term" value="C:cytoplasm"/>
    <property type="evidence" value="ECO:0007669"/>
    <property type="project" value="UniProtKB-SubCell"/>
</dbReference>
<name>G5GFA6_9FIRM</name>
<dbReference type="GO" id="GO:0019281">
    <property type="term" value="P:L-methionine biosynthetic process from homoserine via O-succinyl-L-homoserine and cystathionine"/>
    <property type="evidence" value="ECO:0007669"/>
    <property type="project" value="InterPro"/>
</dbReference>
<comment type="caution">
    <text evidence="10">The sequence shown here is derived from an EMBL/GenBank/DDBJ whole genome shotgun (WGS) entry which is preliminary data.</text>
</comment>
<dbReference type="PANTHER" id="PTHR20919:SF0">
    <property type="entry name" value="HOMOSERINE O-SUCCINYLTRANSFERASE"/>
    <property type="match status" value="1"/>
</dbReference>
<keyword evidence="5 8" id="KW-0486">Methionine biosynthesis</keyword>
<dbReference type="FunFam" id="3.40.50.880:FF:000004">
    <property type="entry name" value="Homoserine O-succinyltransferase"/>
    <property type="match status" value="1"/>
</dbReference>
<keyword evidence="3 8" id="KW-0028">Amino-acid biosynthesis</keyword>
<dbReference type="EMBL" id="ACZL01000004">
    <property type="protein sequence ID" value="EHI56567.1"/>
    <property type="molecule type" value="Genomic_DNA"/>
</dbReference>
<proteinExistence type="inferred from homology"/>
<dbReference type="Proteomes" id="UP000003011">
    <property type="component" value="Unassembled WGS sequence"/>
</dbReference>
<evidence type="ECO:0000256" key="4">
    <source>
        <dbReference type="ARBA" id="ARBA00022679"/>
    </source>
</evidence>
<dbReference type="InterPro" id="IPR033752">
    <property type="entry name" value="MetA_family"/>
</dbReference>
<reference evidence="10 11" key="1">
    <citation type="submission" date="2011-08" db="EMBL/GenBank/DDBJ databases">
        <title>The Genome Sequence of Johnsonella ignava ATCC 51276.</title>
        <authorList>
            <consortium name="The Broad Institute Genome Sequencing Platform"/>
            <person name="Earl A."/>
            <person name="Ward D."/>
            <person name="Feldgarden M."/>
            <person name="Gevers D."/>
            <person name="Izard J."/>
            <person name="Blanton J.M."/>
            <person name="Baranova O.V."/>
            <person name="Dewhirst F.E."/>
            <person name="Young S.K."/>
            <person name="Zeng Q."/>
            <person name="Gargeya S."/>
            <person name="Fitzgerald M."/>
            <person name="Haas B."/>
            <person name="Abouelleil A."/>
            <person name="Alvarado L."/>
            <person name="Arachchi H.M."/>
            <person name="Berlin A."/>
            <person name="Brown A."/>
            <person name="Chapman S.B."/>
            <person name="Chen Z."/>
            <person name="Dunbar C."/>
            <person name="Freedman E."/>
            <person name="Gearin G."/>
            <person name="Gellesch M."/>
            <person name="Goldberg J."/>
            <person name="Griggs A."/>
            <person name="Gujja S."/>
            <person name="Heiman D."/>
            <person name="Howarth C."/>
            <person name="Larson L."/>
            <person name="Lui A."/>
            <person name="MacDonald P.J.P."/>
            <person name="Montmayeur A."/>
            <person name="Murphy C."/>
            <person name="Neiman D."/>
            <person name="Pearson M."/>
            <person name="Priest M."/>
            <person name="Roberts A."/>
            <person name="Saif S."/>
            <person name="Shea T."/>
            <person name="Shenoy N."/>
            <person name="Sisk P."/>
            <person name="Stolte C."/>
            <person name="Sykes S."/>
            <person name="Wortman J."/>
            <person name="Nusbaum C."/>
            <person name="Birren B."/>
        </authorList>
    </citation>
    <scope>NUCLEOTIDE SEQUENCE [LARGE SCALE GENOMIC DNA]</scope>
    <source>
        <strain evidence="10 11">ATCC 51276</strain>
    </source>
</reference>
<evidence type="ECO:0000256" key="8">
    <source>
        <dbReference type="HAMAP-Rule" id="MF_00295"/>
    </source>
</evidence>
<feature type="active site" description="Proton acceptor" evidence="8">
    <location>
        <position position="235"/>
    </location>
</feature>
<dbReference type="GO" id="GO:0004414">
    <property type="term" value="F:homoserine O-acetyltransferase activity"/>
    <property type="evidence" value="ECO:0007669"/>
    <property type="project" value="UniProtKB-EC"/>
</dbReference>
<evidence type="ECO:0000256" key="3">
    <source>
        <dbReference type="ARBA" id="ARBA00022605"/>
    </source>
</evidence>
<protein>
    <recommendedName>
        <fullName evidence="8">Homoserine O-acetyltransferase</fullName>
        <shortName evidence="8">HAT</shortName>
        <ecNumber evidence="8">2.3.1.31</ecNumber>
    </recommendedName>
    <alternativeName>
        <fullName evidence="8">Homoserine transacetylase</fullName>
        <shortName evidence="8">HTA</shortName>
    </alternativeName>
</protein>
<evidence type="ECO:0000313" key="10">
    <source>
        <dbReference type="EMBL" id="EHI56567.1"/>
    </source>
</evidence>
<evidence type="ECO:0000256" key="1">
    <source>
        <dbReference type="ARBA" id="ARBA00004496"/>
    </source>
</evidence>
<evidence type="ECO:0000256" key="9">
    <source>
        <dbReference type="PIRSR" id="PIRSR000450-1"/>
    </source>
</evidence>
<dbReference type="AlphaFoldDB" id="G5GFA6"/>
<dbReference type="GO" id="GO:0008899">
    <property type="term" value="F:homoserine O-succinyltransferase activity"/>
    <property type="evidence" value="ECO:0007669"/>
    <property type="project" value="UniProtKB-UniRule"/>
</dbReference>
<evidence type="ECO:0000256" key="7">
    <source>
        <dbReference type="ARBA" id="ARBA00049043"/>
    </source>
</evidence>
<dbReference type="UniPathway" id="UPA00051">
    <property type="reaction ID" value="UER00074"/>
</dbReference>
<keyword evidence="2 8" id="KW-0963">Cytoplasm</keyword>
<dbReference type="Gene3D" id="3.40.50.880">
    <property type="match status" value="1"/>
</dbReference>
<comment type="subcellular location">
    <subcellularLocation>
        <location evidence="1 8">Cytoplasm</location>
    </subcellularLocation>
</comment>
<comment type="pathway">
    <text evidence="8">Amino-acid biosynthesis; L-methionine biosynthesis via de novo pathway; O-acetyl-L-homoserine from L-homoserine: step 1/1.</text>
</comment>
<feature type="binding site" evidence="8">
    <location>
        <position position="249"/>
    </location>
    <ligand>
        <name>substrate</name>
    </ligand>
</feature>
<dbReference type="HAMAP" id="MF_00295">
    <property type="entry name" value="MetA_acyltransf"/>
    <property type="match status" value="1"/>
</dbReference>
<gene>
    <name evidence="8" type="primary">metAA</name>
    <name evidence="10" type="ORF">HMPREF9333_00244</name>
</gene>
<evidence type="ECO:0000256" key="6">
    <source>
        <dbReference type="ARBA" id="ARBA00023315"/>
    </source>
</evidence>
<feature type="active site" description="Acyl-thioester intermediate" evidence="8 9">
    <location>
        <position position="142"/>
    </location>
</feature>
<evidence type="ECO:0000256" key="5">
    <source>
        <dbReference type="ARBA" id="ARBA00023167"/>
    </source>
</evidence>
<sequence length="308" mass="36477">MPIKIQNELPAKAVLESENIFVMDETRADTQDIRPLQILILNLMPLKEDTETQLLRALSNTPLQVDCSFLMIKSHKSKNTSQSHLNKFYNYFDDIKDRAYDGMIITGAPVEHMEFEEVNYWDELCSIMEWSKKRVTSTLHICWASQAGLYYYYGIRKYPMKEKLSGVYKHRTMHRKIPLIRSMDDYVYCPHSRNTEIRREDIENCSDLSILADSDESGILLLIDKAGRKVFIQGHPEYDRMTLNNEYHRDVAKGLNPKLPVNYYEHDNPFEKPILSWRNFSNTLYANWLNFYVYQNTPYELKEMEKRI</sequence>
<feature type="site" description="Important for acyl-CoA specificity" evidence="8">
    <location>
        <position position="111"/>
    </location>
</feature>
<dbReference type="EC" id="2.3.1.31" evidence="8"/>
<dbReference type="SUPFAM" id="SSF52317">
    <property type="entry name" value="Class I glutamine amidotransferase-like"/>
    <property type="match status" value="1"/>
</dbReference>
<feature type="binding site" evidence="8">
    <location>
        <position position="163"/>
    </location>
    <ligand>
        <name>substrate</name>
    </ligand>
</feature>
<dbReference type="InterPro" id="IPR029062">
    <property type="entry name" value="Class_I_gatase-like"/>
</dbReference>
<dbReference type="NCBIfam" id="TIGR01001">
    <property type="entry name" value="metA"/>
    <property type="match status" value="1"/>
</dbReference>
<dbReference type="HOGENOM" id="CLU_057851_0_1_9"/>
<feature type="active site" evidence="8">
    <location>
        <position position="237"/>
    </location>
</feature>
<dbReference type="PATRIC" id="fig|679200.3.peg.265"/>
<feature type="site" description="Important for substrate specificity" evidence="8">
    <location>
        <position position="192"/>
    </location>
</feature>
<comment type="similarity">
    <text evidence="8">Belongs to the MetA family.</text>
</comment>
<accession>G5GFA6</accession>
<dbReference type="RefSeq" id="WP_005539222.1">
    <property type="nucleotide sequence ID" value="NZ_JH378829.1"/>
</dbReference>
<dbReference type="STRING" id="679200.HMPREF9333_00244"/>
<evidence type="ECO:0000313" key="11">
    <source>
        <dbReference type="Proteomes" id="UP000003011"/>
    </source>
</evidence>
<dbReference type="CDD" id="cd03131">
    <property type="entry name" value="GATase1_HTS"/>
    <property type="match status" value="1"/>
</dbReference>
<dbReference type="InterPro" id="IPR005697">
    <property type="entry name" value="HST_MetA"/>
</dbReference>
<keyword evidence="11" id="KW-1185">Reference proteome</keyword>
<dbReference type="eggNOG" id="COG1897">
    <property type="taxonomic scope" value="Bacteria"/>
</dbReference>
<comment type="catalytic activity">
    <reaction evidence="7 8">
        <text>L-homoserine + acetyl-CoA = O-acetyl-L-homoserine + CoA</text>
        <dbReference type="Rhea" id="RHEA:13701"/>
        <dbReference type="ChEBI" id="CHEBI:57287"/>
        <dbReference type="ChEBI" id="CHEBI:57288"/>
        <dbReference type="ChEBI" id="CHEBI:57476"/>
        <dbReference type="ChEBI" id="CHEBI:57716"/>
        <dbReference type="EC" id="2.3.1.31"/>
    </reaction>
</comment>
<evidence type="ECO:0000256" key="2">
    <source>
        <dbReference type="ARBA" id="ARBA00022490"/>
    </source>
</evidence>
<dbReference type="PIRSF" id="PIRSF000450">
    <property type="entry name" value="H_ser_succinyltr"/>
    <property type="match status" value="1"/>
</dbReference>
<dbReference type="OrthoDB" id="9772423at2"/>
<dbReference type="PANTHER" id="PTHR20919">
    <property type="entry name" value="HOMOSERINE O-SUCCINYLTRANSFERASE"/>
    <property type="match status" value="1"/>
</dbReference>
<keyword evidence="6 8" id="KW-0012">Acyltransferase</keyword>
<keyword evidence="4 8" id="KW-0808">Transferase</keyword>
<comment type="caution">
    <text evidence="8">Lacks conserved residue(s) required for the propagation of feature annotation.</text>
</comment>
<comment type="function">
    <text evidence="8">Transfers an acetyl group from acetyl-CoA to L-homoserine, forming acetyl-L-homoserine.</text>
</comment>
<feature type="binding site" evidence="8">
    <location>
        <position position="192"/>
    </location>
    <ligand>
        <name>substrate</name>
    </ligand>
</feature>
<dbReference type="Pfam" id="PF04204">
    <property type="entry name" value="HTS"/>
    <property type="match status" value="1"/>
</dbReference>